<evidence type="ECO:0000256" key="18">
    <source>
        <dbReference type="SAM" id="Phobius"/>
    </source>
</evidence>
<dbReference type="CDD" id="cd00130">
    <property type="entry name" value="PAS"/>
    <property type="match status" value="1"/>
</dbReference>
<dbReference type="InterPro" id="IPR021766">
    <property type="entry name" value="PhoR_N"/>
</dbReference>
<feature type="domain" description="Histidine kinase" evidence="19">
    <location>
        <begin position="212"/>
        <end position="429"/>
    </location>
</feature>
<dbReference type="InterPro" id="IPR014310">
    <property type="entry name" value="Sig_transdc_His_kinase_PhoR"/>
</dbReference>
<dbReference type="RefSeq" id="WP_305945342.1">
    <property type="nucleotide sequence ID" value="NZ_JAUZVY010000003.1"/>
</dbReference>
<keyword evidence="15" id="KW-0902">Two-component regulatory system</keyword>
<dbReference type="InterPro" id="IPR000014">
    <property type="entry name" value="PAS"/>
</dbReference>
<reference evidence="20 21" key="1">
    <citation type="submission" date="2023-08" db="EMBL/GenBank/DDBJ databases">
        <authorList>
            <person name="Joshi A."/>
            <person name="Thite S."/>
        </authorList>
    </citation>
    <scope>NUCLEOTIDE SEQUENCE [LARGE SCALE GENOMIC DNA]</scope>
    <source>
        <strain evidence="20 21">1E1</strain>
    </source>
</reference>
<sequence>MRLLLSKRAILFRVACLFLVAALIGSIWSLATEAMLLAAFGLLSWHYLHLFKVDRWLWRDRKLTPPEGRWSWQQIFDGIYYQQRKARQKQKQMRAVVRQFRDGAEALPEAIVLLSDEWTILWCNRLAQLLIGLRWPQDEGQRIDNLVRHPEFQNYLHRQQFKEALILTAHHAQELVLEFRFVPYGDQQYLLIVRDITQLKQLEQIRKDFVANVSHELRTPLTVVQGYLEMLEPGQLPDEAMWQKVHPVMLDQTLRMQALVQQLLALSRIEASGPVQHEHIVKVPELLHYLEQEAQSLNREKQHQIEFHIDEQLVVKGSADELRSAFSNLITNAIKYTPPGGKIKVSWQRQHTKAVFSVNDNGEGIAPKHVKRLTERFYRVDQARSRATGGSGLGLAIVKHVLSRHNSRLLIFSEPGAGSSFSFSLAAED</sequence>
<keyword evidence="12 20" id="KW-0418">Kinase</keyword>
<evidence type="ECO:0000256" key="15">
    <source>
        <dbReference type="ARBA" id="ARBA00023012"/>
    </source>
</evidence>
<dbReference type="PROSITE" id="PS50109">
    <property type="entry name" value="HIS_KIN"/>
    <property type="match status" value="1"/>
</dbReference>
<evidence type="ECO:0000256" key="8">
    <source>
        <dbReference type="ARBA" id="ARBA00022592"/>
    </source>
</evidence>
<dbReference type="Gene3D" id="3.30.565.10">
    <property type="entry name" value="Histidine kinase-like ATPase, C-terminal domain"/>
    <property type="match status" value="1"/>
</dbReference>
<dbReference type="Pfam" id="PF00512">
    <property type="entry name" value="HisKA"/>
    <property type="match status" value="1"/>
</dbReference>
<evidence type="ECO:0000256" key="4">
    <source>
        <dbReference type="ARBA" id="ARBA00019665"/>
    </source>
</evidence>
<keyword evidence="9 20" id="KW-0808">Transferase</keyword>
<evidence type="ECO:0000259" key="19">
    <source>
        <dbReference type="PROSITE" id="PS50109"/>
    </source>
</evidence>
<dbReference type="Gene3D" id="3.30.450.20">
    <property type="entry name" value="PAS domain"/>
    <property type="match status" value="1"/>
</dbReference>
<keyword evidence="7" id="KW-0597">Phosphoprotein</keyword>
<evidence type="ECO:0000256" key="10">
    <source>
        <dbReference type="ARBA" id="ARBA00022692"/>
    </source>
</evidence>
<dbReference type="PANTHER" id="PTHR45453:SF1">
    <property type="entry name" value="PHOSPHATE REGULON SENSOR PROTEIN PHOR"/>
    <property type="match status" value="1"/>
</dbReference>
<dbReference type="PRINTS" id="PR00344">
    <property type="entry name" value="BCTRLSENSOR"/>
</dbReference>
<dbReference type="Gene3D" id="1.10.287.130">
    <property type="match status" value="1"/>
</dbReference>
<protein>
    <recommendedName>
        <fullName evidence="4">Phosphate regulon sensor protein PhoR</fullName>
        <ecNumber evidence="3">2.7.13.3</ecNumber>
    </recommendedName>
</protein>
<evidence type="ECO:0000256" key="11">
    <source>
        <dbReference type="ARBA" id="ARBA00022741"/>
    </source>
</evidence>
<gene>
    <name evidence="20" type="primary">phoR</name>
    <name evidence="20" type="ORF">Q3O59_09415</name>
</gene>
<evidence type="ECO:0000256" key="16">
    <source>
        <dbReference type="ARBA" id="ARBA00023136"/>
    </source>
</evidence>
<dbReference type="EC" id="2.7.13.3" evidence="3"/>
<evidence type="ECO:0000256" key="12">
    <source>
        <dbReference type="ARBA" id="ARBA00022777"/>
    </source>
</evidence>
<feature type="transmembrane region" description="Helical" evidence="18">
    <location>
        <begin position="9"/>
        <end position="28"/>
    </location>
</feature>
<dbReference type="SMART" id="SM00388">
    <property type="entry name" value="HisKA"/>
    <property type="match status" value="1"/>
</dbReference>
<dbReference type="GO" id="GO:0004673">
    <property type="term" value="F:protein histidine kinase activity"/>
    <property type="evidence" value="ECO:0007669"/>
    <property type="project" value="UniProtKB-EC"/>
</dbReference>
<keyword evidence="5" id="KW-0813">Transport</keyword>
<dbReference type="InterPro" id="IPR005467">
    <property type="entry name" value="His_kinase_dom"/>
</dbReference>
<evidence type="ECO:0000256" key="13">
    <source>
        <dbReference type="ARBA" id="ARBA00022840"/>
    </source>
</evidence>
<evidence type="ECO:0000256" key="1">
    <source>
        <dbReference type="ARBA" id="ARBA00000085"/>
    </source>
</evidence>
<dbReference type="SUPFAM" id="SSF47384">
    <property type="entry name" value="Homodimeric domain of signal transducing histidine kinase"/>
    <property type="match status" value="1"/>
</dbReference>
<dbReference type="Proteomes" id="UP001236258">
    <property type="component" value="Unassembled WGS sequence"/>
</dbReference>
<dbReference type="Pfam" id="PF02518">
    <property type="entry name" value="HATPase_c"/>
    <property type="match status" value="1"/>
</dbReference>
<evidence type="ECO:0000256" key="2">
    <source>
        <dbReference type="ARBA" id="ARBA00004236"/>
    </source>
</evidence>
<keyword evidence="16 18" id="KW-0472">Membrane</keyword>
<evidence type="ECO:0000256" key="9">
    <source>
        <dbReference type="ARBA" id="ARBA00022679"/>
    </source>
</evidence>
<keyword evidence="14 18" id="KW-1133">Transmembrane helix</keyword>
<evidence type="ECO:0000256" key="17">
    <source>
        <dbReference type="ARBA" id="ARBA00025207"/>
    </source>
</evidence>
<evidence type="ECO:0000256" key="6">
    <source>
        <dbReference type="ARBA" id="ARBA00022475"/>
    </source>
</evidence>
<dbReference type="InterPro" id="IPR003661">
    <property type="entry name" value="HisK_dim/P_dom"/>
</dbReference>
<evidence type="ECO:0000256" key="7">
    <source>
        <dbReference type="ARBA" id="ARBA00022553"/>
    </source>
</evidence>
<evidence type="ECO:0000313" key="21">
    <source>
        <dbReference type="Proteomes" id="UP001236258"/>
    </source>
</evidence>
<keyword evidence="13" id="KW-0067">ATP-binding</keyword>
<dbReference type="SMART" id="SM00091">
    <property type="entry name" value="PAS"/>
    <property type="match status" value="1"/>
</dbReference>
<dbReference type="InterPro" id="IPR036890">
    <property type="entry name" value="HATPase_C_sf"/>
</dbReference>
<dbReference type="NCBIfam" id="TIGR02966">
    <property type="entry name" value="phoR_proteo"/>
    <property type="match status" value="1"/>
</dbReference>
<keyword evidence="8" id="KW-0592">Phosphate transport</keyword>
<dbReference type="PANTHER" id="PTHR45453">
    <property type="entry name" value="PHOSPHATE REGULON SENSOR PROTEIN PHOR"/>
    <property type="match status" value="1"/>
</dbReference>
<keyword evidence="11" id="KW-0547">Nucleotide-binding</keyword>
<dbReference type="InterPro" id="IPR050351">
    <property type="entry name" value="BphY/WalK/GraS-like"/>
</dbReference>
<comment type="caution">
    <text evidence="20">The sequence shown here is derived from an EMBL/GenBank/DDBJ whole genome shotgun (WGS) entry which is preliminary data.</text>
</comment>
<keyword evidence="6" id="KW-1003">Cell membrane</keyword>
<dbReference type="SUPFAM" id="SSF55785">
    <property type="entry name" value="PYP-like sensor domain (PAS domain)"/>
    <property type="match status" value="1"/>
</dbReference>
<organism evidence="20 21">
    <name type="scientific">Alkalimonas delamerensis</name>
    <dbReference type="NCBI Taxonomy" id="265981"/>
    <lineage>
        <taxon>Bacteria</taxon>
        <taxon>Pseudomonadati</taxon>
        <taxon>Pseudomonadota</taxon>
        <taxon>Gammaproteobacteria</taxon>
        <taxon>Alkalimonas</taxon>
    </lineage>
</organism>
<dbReference type="SUPFAM" id="SSF55874">
    <property type="entry name" value="ATPase domain of HSP90 chaperone/DNA topoisomerase II/histidine kinase"/>
    <property type="match status" value="1"/>
</dbReference>
<evidence type="ECO:0000256" key="5">
    <source>
        <dbReference type="ARBA" id="ARBA00022448"/>
    </source>
</evidence>
<dbReference type="NCBIfam" id="NF008235">
    <property type="entry name" value="PRK11006.1"/>
    <property type="match status" value="1"/>
</dbReference>
<dbReference type="EMBL" id="JAUZVY010000003">
    <property type="protein sequence ID" value="MDP4529249.1"/>
    <property type="molecule type" value="Genomic_DNA"/>
</dbReference>
<dbReference type="InterPro" id="IPR004358">
    <property type="entry name" value="Sig_transdc_His_kin-like_C"/>
</dbReference>
<dbReference type="InterPro" id="IPR003594">
    <property type="entry name" value="HATPase_dom"/>
</dbReference>
<dbReference type="InterPro" id="IPR035965">
    <property type="entry name" value="PAS-like_dom_sf"/>
</dbReference>
<name>A0ABT9GQM1_9GAMM</name>
<proteinExistence type="predicted"/>
<keyword evidence="10 18" id="KW-0812">Transmembrane</keyword>
<evidence type="ECO:0000256" key="14">
    <source>
        <dbReference type="ARBA" id="ARBA00022989"/>
    </source>
</evidence>
<evidence type="ECO:0000256" key="3">
    <source>
        <dbReference type="ARBA" id="ARBA00012438"/>
    </source>
</evidence>
<accession>A0ABT9GQM1</accession>
<evidence type="ECO:0000313" key="20">
    <source>
        <dbReference type="EMBL" id="MDP4529249.1"/>
    </source>
</evidence>
<dbReference type="CDD" id="cd00082">
    <property type="entry name" value="HisKA"/>
    <property type="match status" value="1"/>
</dbReference>
<keyword evidence="21" id="KW-1185">Reference proteome</keyword>
<dbReference type="Pfam" id="PF11808">
    <property type="entry name" value="PhoR"/>
    <property type="match status" value="1"/>
</dbReference>
<dbReference type="SMART" id="SM00387">
    <property type="entry name" value="HATPase_c"/>
    <property type="match status" value="1"/>
</dbReference>
<comment type="catalytic activity">
    <reaction evidence="1">
        <text>ATP + protein L-histidine = ADP + protein N-phospho-L-histidine.</text>
        <dbReference type="EC" id="2.7.13.3"/>
    </reaction>
</comment>
<comment type="subcellular location">
    <subcellularLocation>
        <location evidence="2">Cell membrane</location>
    </subcellularLocation>
</comment>
<comment type="function">
    <text evidence="17">Member of the two-component regulatory system PhoR/PhoB involved in the phosphate regulon genes expression. PhoR may function as a membrane-associated protein kinase that phosphorylates PhoB in response to environmental signals.</text>
</comment>
<dbReference type="InterPro" id="IPR036097">
    <property type="entry name" value="HisK_dim/P_sf"/>
</dbReference>